<gene>
    <name evidence="2" type="ORF">TM35_000211320</name>
</gene>
<accession>A0A1X0NS46</accession>
<evidence type="ECO:0000313" key="3">
    <source>
        <dbReference type="Proteomes" id="UP000192257"/>
    </source>
</evidence>
<evidence type="ECO:0008006" key="4">
    <source>
        <dbReference type="Google" id="ProtNLM"/>
    </source>
</evidence>
<evidence type="ECO:0000256" key="1">
    <source>
        <dbReference type="SAM" id="MobiDB-lite"/>
    </source>
</evidence>
<keyword evidence="3" id="KW-1185">Reference proteome</keyword>
<reference evidence="2 3" key="1">
    <citation type="submission" date="2017-03" db="EMBL/GenBank/DDBJ databases">
        <title>An alternative strategy for trypanosome survival in the mammalian bloodstream revealed through genome and transcriptome analysis of the ubiquitous bovine parasite Trypanosoma (Megatrypanum) theileri.</title>
        <authorList>
            <person name="Kelly S."/>
            <person name="Ivens A."/>
            <person name="Mott A."/>
            <person name="O'Neill E."/>
            <person name="Emms D."/>
            <person name="Macleod O."/>
            <person name="Voorheis P."/>
            <person name="Matthews J."/>
            <person name="Matthews K."/>
            <person name="Carrington M."/>
        </authorList>
    </citation>
    <scope>NUCLEOTIDE SEQUENCE [LARGE SCALE GENOMIC DNA]</scope>
    <source>
        <strain evidence="2">Edinburgh</strain>
    </source>
</reference>
<dbReference type="RefSeq" id="XP_028881592.1">
    <property type="nucleotide sequence ID" value="XM_029026982.1"/>
</dbReference>
<dbReference type="AlphaFoldDB" id="A0A1X0NS46"/>
<evidence type="ECO:0000313" key="2">
    <source>
        <dbReference type="EMBL" id="ORC87526.1"/>
    </source>
</evidence>
<dbReference type="Proteomes" id="UP000192257">
    <property type="component" value="Unassembled WGS sequence"/>
</dbReference>
<comment type="caution">
    <text evidence="2">The sequence shown here is derived from an EMBL/GenBank/DDBJ whole genome shotgun (WGS) entry which is preliminary data.</text>
</comment>
<dbReference type="VEuPathDB" id="TriTrypDB:TM35_000211320"/>
<organism evidence="2 3">
    <name type="scientific">Trypanosoma theileri</name>
    <dbReference type="NCBI Taxonomy" id="67003"/>
    <lineage>
        <taxon>Eukaryota</taxon>
        <taxon>Discoba</taxon>
        <taxon>Euglenozoa</taxon>
        <taxon>Kinetoplastea</taxon>
        <taxon>Metakinetoplastina</taxon>
        <taxon>Trypanosomatida</taxon>
        <taxon>Trypanosomatidae</taxon>
        <taxon>Trypanosoma</taxon>
    </lineage>
</organism>
<dbReference type="EMBL" id="NBCO01000021">
    <property type="protein sequence ID" value="ORC87526.1"/>
    <property type="molecule type" value="Genomic_DNA"/>
</dbReference>
<feature type="region of interest" description="Disordered" evidence="1">
    <location>
        <begin position="1"/>
        <end position="24"/>
    </location>
</feature>
<proteinExistence type="predicted"/>
<name>A0A1X0NS46_9TRYP</name>
<dbReference type="GeneID" id="39986762"/>
<sequence length="126" mass="14445">MLTVPSQKGNTQEPMNHRCQKGSATPCVKYGMTARSKKGLKTQIRGLFSDDPIKNVPRTNFIPQSRTRRTRRGGASDIPLHICTSVEGVERKQLALTEQRAWQELTSRLEAEWKRYERQCSRSLSR</sequence>
<feature type="compositionally biased region" description="Polar residues" evidence="1">
    <location>
        <begin position="1"/>
        <end position="14"/>
    </location>
</feature>
<protein>
    <recommendedName>
        <fullName evidence="4">Tbingi protein</fullName>
    </recommendedName>
</protein>